<protein>
    <submittedName>
        <fullName evidence="3">Glycosyl hydrolase family 28-related protein</fullName>
    </submittedName>
</protein>
<feature type="domain" description="Rhamnogalacturonase A/B/Epimerase-like pectate lyase" evidence="1">
    <location>
        <begin position="720"/>
        <end position="902"/>
    </location>
</feature>
<organism evidence="3 4">
    <name type="scientific">Chengkuizengella axinellae</name>
    <dbReference type="NCBI Taxonomy" id="3064388"/>
    <lineage>
        <taxon>Bacteria</taxon>
        <taxon>Bacillati</taxon>
        <taxon>Bacillota</taxon>
        <taxon>Bacilli</taxon>
        <taxon>Bacillales</taxon>
        <taxon>Paenibacillaceae</taxon>
        <taxon>Chengkuizengella</taxon>
    </lineage>
</organism>
<dbReference type="InterPro" id="IPR024535">
    <property type="entry name" value="RHGA/B-epi-like_pectate_lyase"/>
</dbReference>
<evidence type="ECO:0000313" key="3">
    <source>
        <dbReference type="EMBL" id="MDP5273560.1"/>
    </source>
</evidence>
<dbReference type="EMBL" id="JAVAMP010000001">
    <property type="protein sequence ID" value="MDP5273560.1"/>
    <property type="molecule type" value="Genomic_DNA"/>
</dbReference>
<reference evidence="3 4" key="1">
    <citation type="submission" date="2023-08" db="EMBL/GenBank/DDBJ databases">
        <authorList>
            <person name="Park J.-S."/>
        </authorList>
    </citation>
    <scope>NUCLEOTIDE SEQUENCE [LARGE SCALE GENOMIC DNA]</scope>
    <source>
        <strain evidence="3 4">2205SS18-9</strain>
    </source>
</reference>
<comment type="caution">
    <text evidence="3">The sequence shown here is derived from an EMBL/GenBank/DDBJ whole genome shotgun (WGS) entry which is preliminary data.</text>
</comment>
<keyword evidence="3" id="KW-0378">Hydrolase</keyword>
<evidence type="ECO:0000259" key="1">
    <source>
        <dbReference type="Pfam" id="PF12708"/>
    </source>
</evidence>
<proteinExistence type="predicted"/>
<dbReference type="Pfam" id="PF13229">
    <property type="entry name" value="Beta_helix"/>
    <property type="match status" value="1"/>
</dbReference>
<dbReference type="SUPFAM" id="SSF51126">
    <property type="entry name" value="Pectin lyase-like"/>
    <property type="match status" value="3"/>
</dbReference>
<evidence type="ECO:0000313" key="4">
    <source>
        <dbReference type="Proteomes" id="UP001231941"/>
    </source>
</evidence>
<dbReference type="InterPro" id="IPR006626">
    <property type="entry name" value="PbH1"/>
</dbReference>
<dbReference type="InterPro" id="IPR039448">
    <property type="entry name" value="Beta_helix"/>
</dbReference>
<gene>
    <name evidence="3" type="ORF">Q5Y73_05545</name>
</gene>
<dbReference type="RefSeq" id="WP_305990821.1">
    <property type="nucleotide sequence ID" value="NZ_JAVAMP010000001.1"/>
</dbReference>
<accession>A0ABT9IW47</accession>
<keyword evidence="4" id="KW-1185">Reference proteome</keyword>
<dbReference type="InterPro" id="IPR051801">
    <property type="entry name" value="GH28_Enzymes"/>
</dbReference>
<dbReference type="Proteomes" id="UP001231941">
    <property type="component" value="Unassembled WGS sequence"/>
</dbReference>
<feature type="domain" description="Right handed beta helix" evidence="2">
    <location>
        <begin position="1291"/>
        <end position="1443"/>
    </location>
</feature>
<dbReference type="SMART" id="SM00710">
    <property type="entry name" value="PbH1"/>
    <property type="match status" value="10"/>
</dbReference>
<dbReference type="Gene3D" id="2.160.20.10">
    <property type="entry name" value="Single-stranded right-handed beta-helix, Pectin lyase-like"/>
    <property type="match status" value="3"/>
</dbReference>
<dbReference type="Pfam" id="PF12708">
    <property type="entry name" value="Pect-lyase_RHGA_epim"/>
    <property type="match status" value="2"/>
</dbReference>
<feature type="domain" description="Rhamnogalacturonase A/B/Epimerase-like pectate lyase" evidence="1">
    <location>
        <begin position="41"/>
        <end position="127"/>
    </location>
</feature>
<name>A0ABT9IW47_9BACL</name>
<dbReference type="InterPro" id="IPR011050">
    <property type="entry name" value="Pectin_lyase_fold/virulence"/>
</dbReference>
<sequence>MSTNKTETLKLHNWEGSDNVSRIEFNENFNILDQAIADRGVNVKWFGAKGDGKTDDTQALTSAFEYISNNEKIVKLFFPSGNYRTRNFSAIDLNSDIHVIGENATIIFETDGELLNIINENLYIHFQNMNFIAETTGLFVILWRLGTIFTKEIIFDNCYFEGDLSAIRYYMDENTNPLITKFGVGFFRLVDCKVKNTNNSFMVLSDCPSDHIVIERNYINNFSYQFASIAIENGQDTYEALLDSKKLLTVKNNFVYCDDDWWGQVGSGGYYSFVLFEGAKVIYENNHVEGMKYDGNIALYDIYASVREIYYTNNTWINNISFSDLNYKDSSATNTLMKAKNGPGAFKRYFANNYFKTTKEFAEMHGKDPEQMIVHFMDLSDTADEWIIKNNTFHIYRMKFSPSSEDIYSMKVVDNEIECEHAEGAIIYYRTNSNVDYANKSHVLKGNTIRIRKRQFEGTITLVKTVDYSDNQNSIPLVVVENNNVIAPLAYCIDNIRTEKLIFKDNYVEHKDDENVDLYAGVMYGPDTKIGELANINNNFVSKIGMFFEPRTYHGHSEVTEDFTITRKGVSSYNSSFQFEKYNPDVQTQRFLRDYEITSSEGTVKFRLIVQYGYDSQADRNYVTYMNSSGEQRTRLLYYQEDDIKEGDGESVFLYDFEGEGPQIEIKFENSESYSIFHIPNFVDETKEYTLHIRMRNFPTTETNLPVVSLAGTSLSTTANVRDFGATGDGVTDDAAAIDSAIAYMEANPKVVNLYFPKGVYFVTDRLVVPSTTNIIGDGMTHSIINTTDGADGIIVSDIGDNQSVHWRDFTINGGGRDAIHVGGGFADFKFTNVSANNASRHGFYFVSCENGVFENCVAQNNAECGFYSDNTDNVTHLNCKAINNVTGIFLGDYSVVNSCIFKNNHMAAIHADGVISLGIRNNIFDTPVTPSPTENQYLILLENCQAVEIASQYVFRHVDMAIGIYNSHQITLSALAGLVTLENWLEGDYTGLFVDSDSTNITITSNNNYPFIIEDPTEINIISTQNEKRDALDGLGIIREESSDHAGFANGWIPDDGMTGVIIEDSKAWGNWLQQVTPSSALQKVSIDKKVRSNTRYTVGILLRNEMDVAIHFPSGVQSSTIPPTGKGMRFLTFTFSSGSSPDDLLSILLLNGEGMNCEIGGVKIVEGYYHTTNFPLAKEQHLVEKPTFINVLDHFADPTGVEDCSEAFDLAVAEAINKGISNIYIPTGRYELSDIWKVPNYINIYGDGMNNTILNSTDQSDAIRVLSLDRVSLHWRDFSVNCDGGGRDGLHLTGVDNFKLSNIKVTGAAENGIYISTSSQGIIENCVTEDNILRGIYANNADGLKITGCRISRNNVGVYAQDYCFIESNYFDSNTFSDIHFEFITFGIIQGNYFAEYLPVTPTPDSHYILVENSRGIQIQGQQVFMERGTAIKLVDSRAITMSALSSSFIEASSWQAGHLGLFVEADCANIILMASDNVPMNIVNSDDVTIL</sequence>
<dbReference type="PANTHER" id="PTHR31339">
    <property type="entry name" value="PECTIN LYASE-RELATED"/>
    <property type="match status" value="1"/>
</dbReference>
<evidence type="ECO:0000259" key="2">
    <source>
        <dbReference type="Pfam" id="PF13229"/>
    </source>
</evidence>
<dbReference type="PANTHER" id="PTHR31339:SF9">
    <property type="entry name" value="PLASMIN AND FIBRONECTIN-BINDING PROTEIN A"/>
    <property type="match status" value="1"/>
</dbReference>
<dbReference type="GO" id="GO:0016787">
    <property type="term" value="F:hydrolase activity"/>
    <property type="evidence" value="ECO:0007669"/>
    <property type="project" value="UniProtKB-KW"/>
</dbReference>
<dbReference type="InterPro" id="IPR012334">
    <property type="entry name" value="Pectin_lyas_fold"/>
</dbReference>